<dbReference type="PANTHER" id="PTHR30193:SF37">
    <property type="entry name" value="INNER MEMBRANE ABC TRANSPORTER PERMEASE PROTEIN YCJO"/>
    <property type="match status" value="1"/>
</dbReference>
<dbReference type="Proteomes" id="UP000886804">
    <property type="component" value="Unassembled WGS sequence"/>
</dbReference>
<feature type="transmembrane region" description="Helical" evidence="7">
    <location>
        <begin position="187"/>
        <end position="209"/>
    </location>
</feature>
<evidence type="ECO:0000256" key="5">
    <source>
        <dbReference type="ARBA" id="ARBA00022989"/>
    </source>
</evidence>
<evidence type="ECO:0000256" key="6">
    <source>
        <dbReference type="ARBA" id="ARBA00023136"/>
    </source>
</evidence>
<comment type="subcellular location">
    <subcellularLocation>
        <location evidence="1 7">Cell membrane</location>
        <topology evidence="1 7">Multi-pass membrane protein</topology>
    </subcellularLocation>
</comment>
<dbReference type="SUPFAM" id="SSF161098">
    <property type="entry name" value="MetI-like"/>
    <property type="match status" value="1"/>
</dbReference>
<evidence type="ECO:0000256" key="4">
    <source>
        <dbReference type="ARBA" id="ARBA00022692"/>
    </source>
</evidence>
<keyword evidence="2 7" id="KW-0813">Transport</keyword>
<dbReference type="PROSITE" id="PS50928">
    <property type="entry name" value="ABC_TM1"/>
    <property type="match status" value="1"/>
</dbReference>
<dbReference type="InterPro" id="IPR051393">
    <property type="entry name" value="ABC_transporter_permease"/>
</dbReference>
<reference evidence="9" key="2">
    <citation type="submission" date="2021-04" db="EMBL/GenBank/DDBJ databases">
        <authorList>
            <person name="Gilroy R."/>
        </authorList>
    </citation>
    <scope>NUCLEOTIDE SEQUENCE</scope>
    <source>
        <strain evidence="9">CHK188-4685</strain>
    </source>
</reference>
<dbReference type="GO" id="GO:0055085">
    <property type="term" value="P:transmembrane transport"/>
    <property type="evidence" value="ECO:0007669"/>
    <property type="project" value="InterPro"/>
</dbReference>
<feature type="domain" description="ABC transmembrane type-1" evidence="8">
    <location>
        <begin position="60"/>
        <end position="270"/>
    </location>
</feature>
<evidence type="ECO:0000256" key="1">
    <source>
        <dbReference type="ARBA" id="ARBA00004651"/>
    </source>
</evidence>
<dbReference type="Gene3D" id="1.10.3720.10">
    <property type="entry name" value="MetI-like"/>
    <property type="match status" value="1"/>
</dbReference>
<evidence type="ECO:0000313" key="10">
    <source>
        <dbReference type="Proteomes" id="UP000886804"/>
    </source>
</evidence>
<sequence length="282" mass="31719">MWGYLMVAPTIIGLLVLNIYPFLDTIKLSFSKTLPFGLYQLRGPENYIEMFSSPEFWRANLNTLYFCVLTVPLGIFLALIVAVMLNAKIKGQSAFRAIFFLPMVVAPAAVAMVWKWMFNTEYGIINTVIGTKISWITDPNIIMVTCAIVAIWSSIGYDAVLLLSGLQNISKSYYEAASLDGAGKVRQFLTITFPMISPTLFVVLIMRLMSSLKVYDLIYMLVEESNPALPKAQSLMYLFYRESFVTGNRGLGSSVVIWTVALIGLITAIQFWGQKKWVNYEV</sequence>
<feature type="transmembrane region" description="Helical" evidence="7">
    <location>
        <begin position="255"/>
        <end position="273"/>
    </location>
</feature>
<dbReference type="PANTHER" id="PTHR30193">
    <property type="entry name" value="ABC TRANSPORTER PERMEASE PROTEIN"/>
    <property type="match status" value="1"/>
</dbReference>
<dbReference type="Pfam" id="PF00528">
    <property type="entry name" value="BPD_transp_1"/>
    <property type="match status" value="1"/>
</dbReference>
<comment type="similarity">
    <text evidence="7">Belongs to the binding-protein-dependent transport system permease family.</text>
</comment>
<evidence type="ECO:0000313" key="9">
    <source>
        <dbReference type="EMBL" id="HJB07037.1"/>
    </source>
</evidence>
<dbReference type="InterPro" id="IPR000515">
    <property type="entry name" value="MetI-like"/>
</dbReference>
<organism evidence="9 10">
    <name type="scientific">Candidatus Enterocloster faecavium</name>
    <dbReference type="NCBI Taxonomy" id="2838560"/>
    <lineage>
        <taxon>Bacteria</taxon>
        <taxon>Bacillati</taxon>
        <taxon>Bacillota</taxon>
        <taxon>Clostridia</taxon>
        <taxon>Lachnospirales</taxon>
        <taxon>Lachnospiraceae</taxon>
        <taxon>Enterocloster</taxon>
    </lineage>
</organism>
<feature type="transmembrane region" description="Helical" evidence="7">
    <location>
        <begin position="141"/>
        <end position="166"/>
    </location>
</feature>
<keyword evidence="4 7" id="KW-0812">Transmembrane</keyword>
<evidence type="ECO:0000256" key="3">
    <source>
        <dbReference type="ARBA" id="ARBA00022475"/>
    </source>
</evidence>
<feature type="transmembrane region" description="Helical" evidence="7">
    <location>
        <begin position="97"/>
        <end position="117"/>
    </location>
</feature>
<protein>
    <submittedName>
        <fullName evidence="9">Sugar ABC transporter permease</fullName>
    </submittedName>
</protein>
<evidence type="ECO:0000256" key="2">
    <source>
        <dbReference type="ARBA" id="ARBA00022448"/>
    </source>
</evidence>
<comment type="caution">
    <text evidence="9">The sequence shown here is derived from an EMBL/GenBank/DDBJ whole genome shotgun (WGS) entry which is preliminary data.</text>
</comment>
<keyword evidence="5 7" id="KW-1133">Transmembrane helix</keyword>
<reference evidence="9" key="1">
    <citation type="journal article" date="2021" name="PeerJ">
        <title>Extensive microbial diversity within the chicken gut microbiome revealed by metagenomics and culture.</title>
        <authorList>
            <person name="Gilroy R."/>
            <person name="Ravi A."/>
            <person name="Getino M."/>
            <person name="Pursley I."/>
            <person name="Horton D.L."/>
            <person name="Alikhan N.F."/>
            <person name="Baker D."/>
            <person name="Gharbi K."/>
            <person name="Hall N."/>
            <person name="Watson M."/>
            <person name="Adriaenssens E.M."/>
            <person name="Foster-Nyarko E."/>
            <person name="Jarju S."/>
            <person name="Secka A."/>
            <person name="Antonio M."/>
            <person name="Oren A."/>
            <person name="Chaudhuri R.R."/>
            <person name="La Ragione R."/>
            <person name="Hildebrand F."/>
            <person name="Pallen M.J."/>
        </authorList>
    </citation>
    <scope>NUCLEOTIDE SEQUENCE</scope>
    <source>
        <strain evidence="9">CHK188-4685</strain>
    </source>
</reference>
<feature type="transmembrane region" description="Helical" evidence="7">
    <location>
        <begin position="63"/>
        <end position="85"/>
    </location>
</feature>
<dbReference type="EMBL" id="DWYS01000052">
    <property type="protein sequence ID" value="HJB07037.1"/>
    <property type="molecule type" value="Genomic_DNA"/>
</dbReference>
<gene>
    <name evidence="9" type="ORF">H9716_04155</name>
</gene>
<dbReference type="CDD" id="cd06261">
    <property type="entry name" value="TM_PBP2"/>
    <property type="match status" value="1"/>
</dbReference>
<keyword evidence="3" id="KW-1003">Cell membrane</keyword>
<dbReference type="AlphaFoldDB" id="A0A9D2L6Q0"/>
<keyword evidence="6 7" id="KW-0472">Membrane</keyword>
<dbReference type="GO" id="GO:0005886">
    <property type="term" value="C:plasma membrane"/>
    <property type="evidence" value="ECO:0007669"/>
    <property type="project" value="UniProtKB-SubCell"/>
</dbReference>
<accession>A0A9D2L6Q0</accession>
<proteinExistence type="inferred from homology"/>
<name>A0A9D2L6Q0_9FIRM</name>
<dbReference type="InterPro" id="IPR035906">
    <property type="entry name" value="MetI-like_sf"/>
</dbReference>
<feature type="transmembrane region" description="Helical" evidence="7">
    <location>
        <begin position="5"/>
        <end position="23"/>
    </location>
</feature>
<evidence type="ECO:0000259" key="8">
    <source>
        <dbReference type="PROSITE" id="PS50928"/>
    </source>
</evidence>
<evidence type="ECO:0000256" key="7">
    <source>
        <dbReference type="RuleBase" id="RU363032"/>
    </source>
</evidence>